<proteinExistence type="predicted"/>
<comment type="caution">
    <text evidence="1">The sequence shown here is derived from an EMBL/GenBank/DDBJ whole genome shotgun (WGS) entry which is preliminary data.</text>
</comment>
<gene>
    <name evidence="1" type="ORF">N7463_001411</name>
</gene>
<dbReference type="EMBL" id="JAPWDS010000001">
    <property type="protein sequence ID" value="KAJ5520958.1"/>
    <property type="molecule type" value="Genomic_DNA"/>
</dbReference>
<reference evidence="1" key="1">
    <citation type="submission" date="2022-12" db="EMBL/GenBank/DDBJ databases">
        <authorList>
            <person name="Petersen C."/>
        </authorList>
    </citation>
    <scope>NUCLEOTIDE SEQUENCE</scope>
    <source>
        <strain evidence="1">IBT 29495</strain>
    </source>
</reference>
<sequence>MSTLGEARSKRHSLSVWHVYHKGDEHISITPFLNPKKEVEFNKRLAGNSKPRDRDNETNSYFVHHPTFLFYDAPRTLRRGNKNGTPIC</sequence>
<accession>A0A9W9Y8Q6</accession>
<dbReference type="AlphaFoldDB" id="A0A9W9Y8Q6"/>
<organism evidence="1 2">
    <name type="scientific">Penicillium fimorum</name>
    <dbReference type="NCBI Taxonomy" id="1882269"/>
    <lineage>
        <taxon>Eukaryota</taxon>
        <taxon>Fungi</taxon>
        <taxon>Dikarya</taxon>
        <taxon>Ascomycota</taxon>
        <taxon>Pezizomycotina</taxon>
        <taxon>Eurotiomycetes</taxon>
        <taxon>Eurotiomycetidae</taxon>
        <taxon>Eurotiales</taxon>
        <taxon>Aspergillaceae</taxon>
        <taxon>Penicillium</taxon>
    </lineage>
</organism>
<evidence type="ECO:0000313" key="2">
    <source>
        <dbReference type="Proteomes" id="UP001149954"/>
    </source>
</evidence>
<evidence type="ECO:0000313" key="1">
    <source>
        <dbReference type="EMBL" id="KAJ5520958.1"/>
    </source>
</evidence>
<protein>
    <submittedName>
        <fullName evidence="1">Uncharacterized protein</fullName>
    </submittedName>
</protein>
<reference evidence="1" key="2">
    <citation type="journal article" date="2023" name="IMA Fungus">
        <title>Comparative genomic study of the Penicillium genus elucidates a diverse pangenome and 15 lateral gene transfer events.</title>
        <authorList>
            <person name="Petersen C."/>
            <person name="Sorensen T."/>
            <person name="Nielsen M.R."/>
            <person name="Sondergaard T.E."/>
            <person name="Sorensen J.L."/>
            <person name="Fitzpatrick D.A."/>
            <person name="Frisvad J.C."/>
            <person name="Nielsen K.L."/>
        </authorList>
    </citation>
    <scope>NUCLEOTIDE SEQUENCE</scope>
    <source>
        <strain evidence="1">IBT 29495</strain>
    </source>
</reference>
<keyword evidence="2" id="KW-1185">Reference proteome</keyword>
<dbReference type="Proteomes" id="UP001149954">
    <property type="component" value="Unassembled WGS sequence"/>
</dbReference>
<name>A0A9W9Y8Q6_9EURO</name>